<feature type="compositionally biased region" description="Polar residues" evidence="1">
    <location>
        <begin position="26"/>
        <end position="35"/>
    </location>
</feature>
<dbReference type="AlphaFoldDB" id="A0A9N7ZE41"/>
<sequence length="135" mass="15053">MKETSPVAAKPIAPAFNKRAIKDSKGPQQATSQEMECTPEKRDKSPPKRKRHRSTRSTLESGDFFEATTADAGREISMLLSQFAEVLRKSAAADTAQMKKLQGILTEARNLESYLKEKKNHLRHTLAQISDNLQG</sequence>
<name>A0A9N7ZE41_PLEPL</name>
<dbReference type="EMBL" id="CADEAL010004391">
    <property type="protein sequence ID" value="CAB1458504.1"/>
    <property type="molecule type" value="Genomic_DNA"/>
</dbReference>
<proteinExistence type="predicted"/>
<protein>
    <submittedName>
        <fullName evidence="2">Uncharacterized protein</fullName>
    </submittedName>
</protein>
<evidence type="ECO:0000313" key="2">
    <source>
        <dbReference type="EMBL" id="CAB1458504.1"/>
    </source>
</evidence>
<comment type="caution">
    <text evidence="2">The sequence shown here is derived from an EMBL/GenBank/DDBJ whole genome shotgun (WGS) entry which is preliminary data.</text>
</comment>
<keyword evidence="3" id="KW-1185">Reference proteome</keyword>
<evidence type="ECO:0000256" key="1">
    <source>
        <dbReference type="SAM" id="MobiDB-lite"/>
    </source>
</evidence>
<dbReference type="PANTHER" id="PTHR37349">
    <property type="entry name" value="TESTIS-EXPRESSED PROTEIN 12"/>
    <property type="match status" value="1"/>
</dbReference>
<dbReference type="Proteomes" id="UP001153269">
    <property type="component" value="Unassembled WGS sequence"/>
</dbReference>
<dbReference type="InterPro" id="IPR029193">
    <property type="entry name" value="TEX12"/>
</dbReference>
<evidence type="ECO:0000313" key="3">
    <source>
        <dbReference type="Proteomes" id="UP001153269"/>
    </source>
</evidence>
<reference evidence="2" key="1">
    <citation type="submission" date="2020-03" db="EMBL/GenBank/DDBJ databases">
        <authorList>
            <person name="Weist P."/>
        </authorList>
    </citation>
    <scope>NUCLEOTIDE SEQUENCE</scope>
</reference>
<dbReference type="Pfam" id="PF15219">
    <property type="entry name" value="TEX12"/>
    <property type="match status" value="1"/>
</dbReference>
<accession>A0A9N7ZE41</accession>
<gene>
    <name evidence="2" type="ORF">PLEPLA_LOCUS46334</name>
</gene>
<dbReference type="PANTHER" id="PTHR37349:SF1">
    <property type="entry name" value="TESTIS-EXPRESSED PROTEIN 12"/>
    <property type="match status" value="1"/>
</dbReference>
<feature type="region of interest" description="Disordered" evidence="1">
    <location>
        <begin position="1"/>
        <end position="62"/>
    </location>
</feature>
<organism evidence="2 3">
    <name type="scientific">Pleuronectes platessa</name>
    <name type="common">European plaice</name>
    <dbReference type="NCBI Taxonomy" id="8262"/>
    <lineage>
        <taxon>Eukaryota</taxon>
        <taxon>Metazoa</taxon>
        <taxon>Chordata</taxon>
        <taxon>Craniata</taxon>
        <taxon>Vertebrata</taxon>
        <taxon>Euteleostomi</taxon>
        <taxon>Actinopterygii</taxon>
        <taxon>Neopterygii</taxon>
        <taxon>Teleostei</taxon>
        <taxon>Neoteleostei</taxon>
        <taxon>Acanthomorphata</taxon>
        <taxon>Carangaria</taxon>
        <taxon>Pleuronectiformes</taxon>
        <taxon>Pleuronectoidei</taxon>
        <taxon>Pleuronectidae</taxon>
        <taxon>Pleuronectes</taxon>
    </lineage>
</organism>